<dbReference type="OrthoDB" id="1640114at2"/>
<keyword evidence="2" id="KW-0808">Transferase</keyword>
<dbReference type="RefSeq" id="WP_039679121.1">
    <property type="nucleotide sequence ID" value="NZ_JAXECK010000012.1"/>
</dbReference>
<dbReference type="SUPFAM" id="SSF53448">
    <property type="entry name" value="Nucleotide-diphospho-sugar transferases"/>
    <property type="match status" value="1"/>
</dbReference>
<evidence type="ECO:0000256" key="1">
    <source>
        <dbReference type="ARBA" id="ARBA00022676"/>
    </source>
</evidence>
<evidence type="ECO:0000256" key="2">
    <source>
        <dbReference type="ARBA" id="ARBA00022679"/>
    </source>
</evidence>
<keyword evidence="5" id="KW-1185">Reference proteome</keyword>
<organism evidence="4 5">
    <name type="scientific">Terrisporobacter othiniensis</name>
    <dbReference type="NCBI Taxonomy" id="1577792"/>
    <lineage>
        <taxon>Bacteria</taxon>
        <taxon>Bacillati</taxon>
        <taxon>Bacillota</taxon>
        <taxon>Clostridia</taxon>
        <taxon>Peptostreptococcales</taxon>
        <taxon>Peptostreptococcaceae</taxon>
        <taxon>Terrisporobacter</taxon>
    </lineage>
</organism>
<sequence>MPKVSVIVPIYKVEKYLRQCIDSIISQSLKDIEIILVNDGSPDNCPKICDDYKKIDSRIKVIHKKNGGLSSARNAGMKIATGEYIGFVDSDDYIEYDMYEKMYYTAKEHDVDFVMSDYYKVHETNKTEVSAIIDGGLYNKNKIKNIIYPQLIMKENIDYGPLLAVWHCLYKNSFLKNNDISFDEVVKYSEDNLFSSTVGYKSESFYYMKGSYFYNYRYNPNSISTTYKEDSLSVYVEMNNRLYNKFYNCKEFSFNRQLNLHMIYYTFNYINQVIGSNLTFKEKYKKIKDTMIKKEIRRAFNNFTLPDVNMKLKLCILMLKHKMAFIYMIIRAKSA</sequence>
<evidence type="ECO:0000313" key="5">
    <source>
        <dbReference type="Proteomes" id="UP000031189"/>
    </source>
</evidence>
<dbReference type="CDD" id="cd00761">
    <property type="entry name" value="Glyco_tranf_GTA_type"/>
    <property type="match status" value="1"/>
</dbReference>
<feature type="domain" description="Glycosyltransferase 2-like" evidence="3">
    <location>
        <begin position="5"/>
        <end position="132"/>
    </location>
</feature>
<protein>
    <recommendedName>
        <fullName evidence="3">Glycosyltransferase 2-like domain-containing protein</fullName>
    </recommendedName>
</protein>
<evidence type="ECO:0000259" key="3">
    <source>
        <dbReference type="Pfam" id="PF00535"/>
    </source>
</evidence>
<dbReference type="PANTHER" id="PTHR22916">
    <property type="entry name" value="GLYCOSYLTRANSFERASE"/>
    <property type="match status" value="1"/>
</dbReference>
<dbReference type="InterPro" id="IPR029044">
    <property type="entry name" value="Nucleotide-diphossugar_trans"/>
</dbReference>
<dbReference type="Pfam" id="PF00535">
    <property type="entry name" value="Glycos_transf_2"/>
    <property type="match status" value="1"/>
</dbReference>
<gene>
    <name evidence="4" type="ORF">QX51_06720</name>
</gene>
<name>A0A0B3VYL9_9FIRM</name>
<dbReference type="GO" id="GO:0016757">
    <property type="term" value="F:glycosyltransferase activity"/>
    <property type="evidence" value="ECO:0007669"/>
    <property type="project" value="UniProtKB-KW"/>
</dbReference>
<evidence type="ECO:0000313" key="4">
    <source>
        <dbReference type="EMBL" id="KHS57839.1"/>
    </source>
</evidence>
<dbReference type="InterPro" id="IPR001173">
    <property type="entry name" value="Glyco_trans_2-like"/>
</dbReference>
<comment type="caution">
    <text evidence="4">The sequence shown here is derived from an EMBL/GenBank/DDBJ whole genome shotgun (WGS) entry which is preliminary data.</text>
</comment>
<dbReference type="PANTHER" id="PTHR22916:SF51">
    <property type="entry name" value="GLYCOSYLTRANSFERASE EPSH-RELATED"/>
    <property type="match status" value="1"/>
</dbReference>
<keyword evidence="1" id="KW-0328">Glycosyltransferase</keyword>
<dbReference type="AlphaFoldDB" id="A0A0B3VYL9"/>
<dbReference type="EMBL" id="JWHR01000064">
    <property type="protein sequence ID" value="KHS57839.1"/>
    <property type="molecule type" value="Genomic_DNA"/>
</dbReference>
<dbReference type="Gene3D" id="3.90.550.10">
    <property type="entry name" value="Spore Coat Polysaccharide Biosynthesis Protein SpsA, Chain A"/>
    <property type="match status" value="1"/>
</dbReference>
<proteinExistence type="predicted"/>
<accession>A0A0B3VYL9</accession>
<reference evidence="4 5" key="1">
    <citation type="submission" date="2014-12" db="EMBL/GenBank/DDBJ databases">
        <title>Draft genome sequence of Terrisporobacter sp. 08-306576, isolated from the blood culture of a bacteremia patient.</title>
        <authorList>
            <person name="Lund L.C."/>
            <person name="Sydenham T.V."/>
            <person name="Hogh S.V."/>
            <person name="Skov M.N."/>
            <person name="Kemp M."/>
            <person name="Justesen U.S."/>
        </authorList>
    </citation>
    <scope>NUCLEOTIDE SEQUENCE [LARGE SCALE GENOMIC DNA]</scope>
    <source>
        <strain evidence="4 5">08-306576</strain>
    </source>
</reference>
<dbReference type="Proteomes" id="UP000031189">
    <property type="component" value="Unassembled WGS sequence"/>
</dbReference>
<dbReference type="STRING" id="1577792.QX51_06720"/>